<dbReference type="PROSITE" id="PS50112">
    <property type="entry name" value="PAS"/>
    <property type="match status" value="1"/>
</dbReference>
<name>A0ABU0IBJ1_9HYPH</name>
<accession>A0ABU0IBJ1</accession>
<dbReference type="Gene3D" id="3.30.565.10">
    <property type="entry name" value="Histidine kinase-like ATPase, C-terminal domain"/>
    <property type="match status" value="1"/>
</dbReference>
<dbReference type="Gene3D" id="3.30.450.20">
    <property type="entry name" value="PAS domain"/>
    <property type="match status" value="1"/>
</dbReference>
<evidence type="ECO:0000256" key="2">
    <source>
        <dbReference type="ARBA" id="ARBA00022643"/>
    </source>
</evidence>
<evidence type="ECO:0000313" key="7">
    <source>
        <dbReference type="Proteomes" id="UP001235269"/>
    </source>
</evidence>
<protein>
    <submittedName>
        <fullName evidence="6">PAS domain S-box-containing protein</fullName>
    </submittedName>
</protein>
<dbReference type="SUPFAM" id="SSF55874">
    <property type="entry name" value="ATPase domain of HSP90 chaperone/DNA topoisomerase II/histidine kinase"/>
    <property type="match status" value="1"/>
</dbReference>
<sequence>MREDPFTAAFKATRMPMIITNPRQKDNPIIFANRAFCELSGYDAEELVGRNCRLLQGPETDRAAVDRIRAGIEAGINVSENIMNYRKDGSTFWNALFISPVRNEADEIIYFFASQLDFTAVKDNETALAEARIAAEREVADRTRDLRQALHAKTVLVHEVDHRVKNNLLTIASLLKLQARNSSDQTVRQTLHSVLDRVEALSTVQRMLFTTDDVTRFDVSEFTRELVVDMVNALKRDDIRLELDLSSVLVPAIKASPLALIVNELIGNTVRRGLKDGGGLISVTVKRPNGHFIIEIRDDLDGKEPENEEAVFSQLILNTCAKQLRATLTREQLDGFFLTRLTLPVEDAEHAR</sequence>
<dbReference type="InterPro" id="IPR036890">
    <property type="entry name" value="HATPase_C_sf"/>
</dbReference>
<dbReference type="PANTHER" id="PTHR47429:SF2">
    <property type="entry name" value="PROTEIN TWIN LOV 1"/>
    <property type="match status" value="1"/>
</dbReference>
<dbReference type="PROSITE" id="PS50113">
    <property type="entry name" value="PAC"/>
    <property type="match status" value="1"/>
</dbReference>
<dbReference type="PANTHER" id="PTHR47429">
    <property type="entry name" value="PROTEIN TWIN LOV 1"/>
    <property type="match status" value="1"/>
</dbReference>
<feature type="domain" description="PAS" evidence="4">
    <location>
        <begin position="2"/>
        <end position="75"/>
    </location>
</feature>
<reference evidence="6 7" key="1">
    <citation type="submission" date="2023-07" db="EMBL/GenBank/DDBJ databases">
        <title>Genomic Encyclopedia of Type Strains, Phase IV (KMG-IV): sequencing the most valuable type-strain genomes for metagenomic binning, comparative biology and taxonomic classification.</title>
        <authorList>
            <person name="Goeker M."/>
        </authorList>
    </citation>
    <scope>NUCLEOTIDE SEQUENCE [LARGE SCALE GENOMIC DNA]</scope>
    <source>
        <strain evidence="6 7">DSM 100301</strain>
    </source>
</reference>
<dbReference type="InterPro" id="IPR000014">
    <property type="entry name" value="PAS"/>
</dbReference>
<dbReference type="SUPFAM" id="SSF55785">
    <property type="entry name" value="PYP-like sensor domain (PAS domain)"/>
    <property type="match status" value="1"/>
</dbReference>
<evidence type="ECO:0000256" key="1">
    <source>
        <dbReference type="ARBA" id="ARBA00022630"/>
    </source>
</evidence>
<dbReference type="InterPro" id="IPR035965">
    <property type="entry name" value="PAS-like_dom_sf"/>
</dbReference>
<dbReference type="NCBIfam" id="TIGR00229">
    <property type="entry name" value="sensory_box"/>
    <property type="match status" value="1"/>
</dbReference>
<organism evidence="6 7">
    <name type="scientific">Rhizobium paknamense</name>
    <dbReference type="NCBI Taxonomy" id="1206817"/>
    <lineage>
        <taxon>Bacteria</taxon>
        <taxon>Pseudomonadati</taxon>
        <taxon>Pseudomonadota</taxon>
        <taxon>Alphaproteobacteria</taxon>
        <taxon>Hyphomicrobiales</taxon>
        <taxon>Rhizobiaceae</taxon>
        <taxon>Rhizobium/Agrobacterium group</taxon>
        <taxon>Rhizobium</taxon>
    </lineage>
</organism>
<comment type="caution">
    <text evidence="6">The sequence shown here is derived from an EMBL/GenBank/DDBJ whole genome shotgun (WGS) entry which is preliminary data.</text>
</comment>
<dbReference type="SMART" id="SM00091">
    <property type="entry name" value="PAS"/>
    <property type="match status" value="1"/>
</dbReference>
<keyword evidence="3" id="KW-0157">Chromophore</keyword>
<evidence type="ECO:0000259" key="5">
    <source>
        <dbReference type="PROSITE" id="PS50113"/>
    </source>
</evidence>
<evidence type="ECO:0000313" key="6">
    <source>
        <dbReference type="EMBL" id="MDQ0455593.1"/>
    </source>
</evidence>
<keyword evidence="1" id="KW-0285">Flavoprotein</keyword>
<proteinExistence type="predicted"/>
<dbReference type="InterPro" id="IPR000700">
    <property type="entry name" value="PAS-assoc_C"/>
</dbReference>
<dbReference type="InterPro" id="IPR011495">
    <property type="entry name" value="Sig_transdc_His_kin_sub2_dim/P"/>
</dbReference>
<dbReference type="Pfam" id="PF13426">
    <property type="entry name" value="PAS_9"/>
    <property type="match status" value="1"/>
</dbReference>
<keyword evidence="7" id="KW-1185">Reference proteome</keyword>
<dbReference type="EMBL" id="JAUSWH010000005">
    <property type="protein sequence ID" value="MDQ0455593.1"/>
    <property type="molecule type" value="Genomic_DNA"/>
</dbReference>
<dbReference type="InterPro" id="IPR001610">
    <property type="entry name" value="PAC"/>
</dbReference>
<evidence type="ECO:0000256" key="3">
    <source>
        <dbReference type="ARBA" id="ARBA00022991"/>
    </source>
</evidence>
<evidence type="ECO:0000259" key="4">
    <source>
        <dbReference type="PROSITE" id="PS50112"/>
    </source>
</evidence>
<feature type="domain" description="PAC" evidence="5">
    <location>
        <begin position="76"/>
        <end position="130"/>
    </location>
</feature>
<dbReference type="SMART" id="SM00086">
    <property type="entry name" value="PAC"/>
    <property type="match status" value="1"/>
</dbReference>
<dbReference type="Proteomes" id="UP001235269">
    <property type="component" value="Unassembled WGS sequence"/>
</dbReference>
<gene>
    <name evidence="6" type="ORF">QO005_001933</name>
</gene>
<dbReference type="CDD" id="cd00130">
    <property type="entry name" value="PAS"/>
    <property type="match status" value="1"/>
</dbReference>
<keyword evidence="2" id="KW-0288">FMN</keyword>
<dbReference type="Pfam" id="PF07568">
    <property type="entry name" value="HisKA_2"/>
    <property type="match status" value="1"/>
</dbReference>